<gene>
    <name evidence="1" type="ORF">MtrunA17_Chr4g0012161</name>
</gene>
<dbReference type="EMBL" id="PSQE01000004">
    <property type="protein sequence ID" value="RHN59337.1"/>
    <property type="molecule type" value="Genomic_DNA"/>
</dbReference>
<comment type="caution">
    <text evidence="1">The sequence shown here is derived from an EMBL/GenBank/DDBJ whole genome shotgun (WGS) entry which is preliminary data.</text>
</comment>
<name>A0A396I903_MEDTR</name>
<sequence>MRSEWEFREREEFLTLGTGKSPLYIQVGVCKTVVRHTCARRLQILRKSNRRGETRGSHDGDRYCSFDRVSFTLSTPSRRFHVLRVKLPNAEFGLGLYWA</sequence>
<evidence type="ECO:0000313" key="1">
    <source>
        <dbReference type="EMBL" id="RHN59337.1"/>
    </source>
</evidence>
<dbReference type="AlphaFoldDB" id="A0A396I903"/>
<accession>A0A396I903</accession>
<dbReference type="Proteomes" id="UP000265566">
    <property type="component" value="Chromosome 4"/>
</dbReference>
<reference evidence="1" key="1">
    <citation type="journal article" date="2018" name="Nat. Plants">
        <title>Whole-genome landscape of Medicago truncatula symbiotic genes.</title>
        <authorList>
            <person name="Pecrix Y."/>
            <person name="Gamas P."/>
            <person name="Carrere S."/>
        </authorList>
    </citation>
    <scope>NUCLEOTIDE SEQUENCE</scope>
    <source>
        <tissue evidence="1">Leaves</tissue>
    </source>
</reference>
<dbReference type="Gramene" id="rna21350">
    <property type="protein sequence ID" value="RHN59337.1"/>
    <property type="gene ID" value="gene21350"/>
</dbReference>
<organism evidence="1">
    <name type="scientific">Medicago truncatula</name>
    <name type="common">Barrel medic</name>
    <name type="synonym">Medicago tribuloides</name>
    <dbReference type="NCBI Taxonomy" id="3880"/>
    <lineage>
        <taxon>Eukaryota</taxon>
        <taxon>Viridiplantae</taxon>
        <taxon>Streptophyta</taxon>
        <taxon>Embryophyta</taxon>
        <taxon>Tracheophyta</taxon>
        <taxon>Spermatophyta</taxon>
        <taxon>Magnoliopsida</taxon>
        <taxon>eudicotyledons</taxon>
        <taxon>Gunneridae</taxon>
        <taxon>Pentapetalae</taxon>
        <taxon>rosids</taxon>
        <taxon>fabids</taxon>
        <taxon>Fabales</taxon>
        <taxon>Fabaceae</taxon>
        <taxon>Papilionoideae</taxon>
        <taxon>50 kb inversion clade</taxon>
        <taxon>NPAAA clade</taxon>
        <taxon>Hologalegina</taxon>
        <taxon>IRL clade</taxon>
        <taxon>Trifolieae</taxon>
        <taxon>Medicago</taxon>
    </lineage>
</organism>
<proteinExistence type="predicted"/>
<protein>
    <submittedName>
        <fullName evidence="1">Uncharacterized protein</fullName>
    </submittedName>
</protein>